<reference evidence="2" key="1">
    <citation type="submission" date="2017-06" db="EMBL/GenBank/DDBJ databases">
        <authorList>
            <person name="Varghese N."/>
            <person name="Submissions S."/>
        </authorList>
    </citation>
    <scope>NUCLEOTIDE SEQUENCE [LARGE SCALE GENOMIC DNA]</scope>
    <source>
        <strain evidence="2">JAD2</strain>
    </source>
</reference>
<dbReference type="InParanoid" id="A0A212QT53"/>
<protein>
    <submittedName>
        <fullName evidence="1">Uncharacterized protein</fullName>
    </submittedName>
</protein>
<evidence type="ECO:0000313" key="2">
    <source>
        <dbReference type="Proteomes" id="UP000197025"/>
    </source>
</evidence>
<gene>
    <name evidence="1" type="ORF">SAMN02746019_00005930</name>
</gene>
<name>A0A212QT53_9CHLR</name>
<proteinExistence type="predicted"/>
<organism evidence="1 2">
    <name type="scientific">Thermoflexus hugenholtzii JAD2</name>
    <dbReference type="NCBI Taxonomy" id="877466"/>
    <lineage>
        <taxon>Bacteria</taxon>
        <taxon>Bacillati</taxon>
        <taxon>Chloroflexota</taxon>
        <taxon>Thermoflexia</taxon>
        <taxon>Thermoflexales</taxon>
        <taxon>Thermoflexaceae</taxon>
        <taxon>Thermoflexus</taxon>
    </lineage>
</organism>
<accession>A0A212QT53</accession>
<sequence>MPKQMGIPSMAMTMTGMMTTGLPGGRGDVRAFAG</sequence>
<evidence type="ECO:0000313" key="1">
    <source>
        <dbReference type="EMBL" id="SNB62822.1"/>
    </source>
</evidence>
<dbReference type="EMBL" id="FYEK01000022">
    <property type="protein sequence ID" value="SNB62822.1"/>
    <property type="molecule type" value="Genomic_DNA"/>
</dbReference>
<dbReference type="Proteomes" id="UP000197025">
    <property type="component" value="Unassembled WGS sequence"/>
</dbReference>
<keyword evidence="2" id="KW-1185">Reference proteome</keyword>
<dbReference type="AlphaFoldDB" id="A0A212QT53"/>